<gene>
    <name evidence="1" type="ORF">DW747_09190</name>
</gene>
<proteinExistence type="predicted"/>
<sequence>MSLFLWHNSDLNLKNQDSKEDKDKQLKAIYSDIEFVDIMEAVCSDARNYVSDNPGASLEQFKEHIQINDVLCDWIENAPVDHVISKIDTKVVNKNI</sequence>
<name>A0A3E2XLI2_9FIRM</name>
<comment type="caution">
    <text evidence="1">The sequence shown here is derived from an EMBL/GenBank/DDBJ whole genome shotgun (WGS) entry which is preliminary data.</text>
</comment>
<dbReference type="EMBL" id="QVFD01000007">
    <property type="protein sequence ID" value="RGC47065.1"/>
    <property type="molecule type" value="Genomic_DNA"/>
</dbReference>
<reference evidence="1 2" key="1">
    <citation type="submission" date="2018-08" db="EMBL/GenBank/DDBJ databases">
        <title>A genome reference for cultivated species of the human gut microbiota.</title>
        <authorList>
            <person name="Zou Y."/>
            <person name="Xue W."/>
            <person name="Luo G."/>
        </authorList>
    </citation>
    <scope>NUCLEOTIDE SEQUENCE [LARGE SCALE GENOMIC DNA]</scope>
    <source>
        <strain evidence="1 2">AM28-39</strain>
    </source>
</reference>
<evidence type="ECO:0000313" key="1">
    <source>
        <dbReference type="EMBL" id="RGC47065.1"/>
    </source>
</evidence>
<organism evidence="1 2">
    <name type="scientific">Coprococcus catus</name>
    <dbReference type="NCBI Taxonomy" id="116085"/>
    <lineage>
        <taxon>Bacteria</taxon>
        <taxon>Bacillati</taxon>
        <taxon>Bacillota</taxon>
        <taxon>Clostridia</taxon>
        <taxon>Lachnospirales</taxon>
        <taxon>Lachnospiraceae</taxon>
        <taxon>Coprococcus</taxon>
    </lineage>
</organism>
<dbReference type="AlphaFoldDB" id="A0A3E2XLI2"/>
<keyword evidence="2" id="KW-1185">Reference proteome</keyword>
<dbReference type="RefSeq" id="WP_117540161.1">
    <property type="nucleotide sequence ID" value="NZ_QVFD01000007.1"/>
</dbReference>
<evidence type="ECO:0000313" key="2">
    <source>
        <dbReference type="Proteomes" id="UP000261231"/>
    </source>
</evidence>
<accession>A0A3E2XLI2</accession>
<protein>
    <submittedName>
        <fullName evidence="1">Uncharacterized protein</fullName>
    </submittedName>
</protein>
<dbReference type="Proteomes" id="UP000261231">
    <property type="component" value="Unassembled WGS sequence"/>
</dbReference>